<dbReference type="InterPro" id="IPR040497">
    <property type="entry name" value="Glyco_transf_24"/>
</dbReference>
<comment type="catalytic activity">
    <reaction evidence="6">
        <text>N(4)-(alpha-D-Man-(1-&gt;2)-alpha-D-Man-(1-&gt;2)-alpha-D-Man-(1-&gt;3)-[alpha-D-Man-(1-&gt;2)-alpha-D-Man-(1-&gt;3)-[alpha-D-Man-(1-&gt;2)-alpha-D-Man-(1-&gt;6)]-alpha-D-Man-(1-&gt;6)]-beta-D-Man-(1-&gt;4)-beta-D-GlcNAc-(1-&gt;4)-beta-D-GlcNAc)-L-asparaginyl-[protein] (N-glucan mannose isomer 9A1,2,3B1,2,3) + UDP-alpha-D-glucose = N(4)-(alpha-D-Glc-(1-&gt;3)-alpha-D-Man-(1-&gt;2)-alpha-D-Man-(1-&gt;2)-alpha-D-Man-(1-&gt;3)-[alpha-D-Man-(1-&gt;2)-alpha-D-Man-(1-&gt;3)-[alpha-D-Man-(1-&gt;2)-alpha-D-Man-(1-&gt;6)]-alpha-D-Man-(1-&gt;6)]-beta-D-Man-(1-&gt;4)-beta-D-GlcNAc-(1-&gt;4)-beta-D-GlcNAc)-L-asparaginyl-[protein] + UDP + H(+)</text>
        <dbReference type="Rhea" id="RHEA:61304"/>
        <dbReference type="Rhea" id="RHEA-COMP:14356"/>
        <dbReference type="Rhea" id="RHEA-COMP:14357"/>
        <dbReference type="ChEBI" id="CHEBI:15378"/>
        <dbReference type="ChEBI" id="CHEBI:58223"/>
        <dbReference type="ChEBI" id="CHEBI:58885"/>
        <dbReference type="ChEBI" id="CHEBI:59080"/>
        <dbReference type="ChEBI" id="CHEBI:139493"/>
    </reaction>
</comment>
<dbReference type="Pfam" id="PF18404">
    <property type="entry name" value="Glyco_transf_24"/>
    <property type="match status" value="1"/>
</dbReference>
<dbReference type="InterPro" id="IPR029044">
    <property type="entry name" value="Nucleotide-diphossugar_trans"/>
</dbReference>
<dbReference type="SUPFAM" id="SSF53448">
    <property type="entry name" value="Nucleotide-diphospho-sugar transferases"/>
    <property type="match status" value="1"/>
</dbReference>
<feature type="domain" description="UDP-glucose:glycoprotein glucosyltransferase thioredoxin-like" evidence="7">
    <location>
        <begin position="91"/>
        <end position="242"/>
    </location>
</feature>
<dbReference type="Pfam" id="PF18403">
    <property type="entry name" value="Thioredoxin_15"/>
    <property type="match status" value="1"/>
</dbReference>
<proteinExistence type="inferred from homology"/>
<dbReference type="PANTHER" id="PTHR11226:SF9">
    <property type="entry name" value="UDP-GLUCOSE:GLYCOPROTEIN GLUCOSYLTRANSFERASE"/>
    <property type="match status" value="1"/>
</dbReference>
<dbReference type="Pfam" id="PF06427">
    <property type="entry name" value="UDP-g_GGTase"/>
    <property type="match status" value="1"/>
</dbReference>
<dbReference type="GO" id="GO:0036503">
    <property type="term" value="P:ERAD pathway"/>
    <property type="evidence" value="ECO:0007669"/>
    <property type="project" value="TreeGrafter"/>
</dbReference>
<dbReference type="PANTHER" id="PTHR11226">
    <property type="entry name" value="UDP-GLUCOSE GLYCOPROTEIN:GLUCOSYLTRANSFERASE"/>
    <property type="match status" value="1"/>
</dbReference>
<dbReference type="Proteomes" id="UP000008281">
    <property type="component" value="Unassembled WGS sequence"/>
</dbReference>
<evidence type="ECO:0000259" key="7">
    <source>
        <dbReference type="Pfam" id="PF18403"/>
    </source>
</evidence>
<dbReference type="OrthoDB" id="27683at2759"/>
<dbReference type="eggNOG" id="KOG1879">
    <property type="taxonomic scope" value="Eukaryota"/>
</dbReference>
<dbReference type="GO" id="GO:0051082">
    <property type="term" value="F:unfolded protein binding"/>
    <property type="evidence" value="ECO:0007669"/>
    <property type="project" value="TreeGrafter"/>
</dbReference>
<dbReference type="InterPro" id="IPR040525">
    <property type="entry name" value="UGGT_TRXL_4"/>
</dbReference>
<evidence type="ECO:0008006" key="11">
    <source>
        <dbReference type="Google" id="ProtNLM"/>
    </source>
</evidence>
<comment type="pathway">
    <text evidence="2">Protein modification; protein glycosylation.</text>
</comment>
<sequence>MKYRVRGVMKGSQFLENFGLSKVPHALLNGYLLDVSSPENFDVLLQENVQKQTIRLQMMIYHGMINDNVKIDEWWLAKETNPDIVARINQKAFSDMITSVDYFPKSSLSSLKSSNVSTWIIADFQNPINRFFAANTLKSVARKSENRIAIISNPKSSSRNSESESCSFEYGDLENLIETLESTDNCIKTTVSSKFLIANGINPGETVIVSNGLIIGPFSDEREYLKVEDFDYLKELWNEKGAGRTSEFFKKQYSVDDVDIKFYSAMARMYRKDVSRISFDEFKNSENIITFPPENASLPSVTITWISNPVSREAQQIISIVKLMSKVLNAKVEVRKVEIKFTLDQASFQIIFNPAAEILENPIKRFYRFVAKEELEFNDFGAVENHFAVFSNLPQKQLLTMSIETNDGWMIELKEAEYDLDNILLDSTSEDVESVYSLEHILVEGQSRKSSGEASDGLEIELQSGDTTYDTLVMLNLGYYQLKAEPGVWNLHLREGSSSEKYKFLKVDSKQVEKDIKVVVDSFTGKWIQLVVDEVESKKTPEPSKIEKLMNSAKSFFSTPAPSDTINVFSLASGHLYERFMRIMIVSVMKNTKTQKVKFWFLKNYLSPKFKKSIPLLADFYGFDYELVEYKWPKWLHQQTEKQRVMWGYKILFLDVLFPLNVEKIIFVDADQVVRADLQELMDFNLNGSPYGQSFEPFIFRYVPFCESRKEMEGFRFWKTGYWNNHLMGRRYHISALYVVDLKAFREFSAGDRLRGRYDSLSADPNSLSNLDQDLPNNMIHEVPIKSLPQDWLWCETWCDDNSKKTAKTIDLCNNPLTKEPKLNSAQRIIGEWKDLDEEISNIIRNDNRTKRSKLSESNEEKEEL</sequence>
<dbReference type="GO" id="GO:0018279">
    <property type="term" value="P:protein N-linked glycosylation via asparagine"/>
    <property type="evidence" value="ECO:0007669"/>
    <property type="project" value="TreeGrafter"/>
</dbReference>
<dbReference type="STRING" id="31234.E3MFI8"/>
<evidence type="ECO:0000256" key="1">
    <source>
        <dbReference type="ARBA" id="ARBA00001913"/>
    </source>
</evidence>
<feature type="domain" description="Glucosyltransferase 24 catalytic" evidence="8">
    <location>
        <begin position="566"/>
        <end position="842"/>
    </location>
</feature>
<keyword evidence="4" id="KW-0808">Transferase</keyword>
<comment type="cofactor">
    <cofactor evidence="1">
        <name>Ca(2+)</name>
        <dbReference type="ChEBI" id="CHEBI:29108"/>
    </cofactor>
</comment>
<evidence type="ECO:0000313" key="10">
    <source>
        <dbReference type="Proteomes" id="UP000008281"/>
    </source>
</evidence>
<dbReference type="HOGENOM" id="CLU_002668_0_0_1"/>
<evidence type="ECO:0000256" key="5">
    <source>
        <dbReference type="ARBA" id="ARBA00045874"/>
    </source>
</evidence>
<evidence type="ECO:0000256" key="3">
    <source>
        <dbReference type="ARBA" id="ARBA00006351"/>
    </source>
</evidence>
<dbReference type="CDD" id="cd06432">
    <property type="entry name" value="GT8_HUGT1_C_like"/>
    <property type="match status" value="1"/>
</dbReference>
<accession>E3MFI8</accession>
<organism evidence="10">
    <name type="scientific">Caenorhabditis remanei</name>
    <name type="common">Caenorhabditis vulgaris</name>
    <dbReference type="NCBI Taxonomy" id="31234"/>
    <lineage>
        <taxon>Eukaryota</taxon>
        <taxon>Metazoa</taxon>
        <taxon>Ecdysozoa</taxon>
        <taxon>Nematoda</taxon>
        <taxon>Chromadorea</taxon>
        <taxon>Rhabditida</taxon>
        <taxon>Rhabditina</taxon>
        <taxon>Rhabditomorpha</taxon>
        <taxon>Rhabditoidea</taxon>
        <taxon>Rhabditidae</taxon>
        <taxon>Peloderinae</taxon>
        <taxon>Caenorhabditis</taxon>
    </lineage>
</organism>
<evidence type="ECO:0000313" key="9">
    <source>
        <dbReference type="EMBL" id="EFP00957.1"/>
    </source>
</evidence>
<dbReference type="EMBL" id="DS268441">
    <property type="protein sequence ID" value="EFP00957.1"/>
    <property type="molecule type" value="Genomic_DNA"/>
</dbReference>
<comment type="similarity">
    <text evidence="3">Belongs to the glycosyltransferase 8 family.</text>
</comment>
<dbReference type="FunCoup" id="E3MFI8">
    <property type="interactions" value="809"/>
</dbReference>
<comment type="function">
    <text evidence="5">Recognizes glycoproteins with minor folding defects. Reglucosylates single N-glycans near the misfolded part of the protein, thus providing quality control for protein folding in the endoplasmic reticulum. Reglucosylated proteins are recognized by calreticulin for recycling to the endoplasmic reticulum and refolding or degradation.</text>
</comment>
<dbReference type="AlphaFoldDB" id="E3MFI8"/>
<dbReference type="InParanoid" id="E3MFI8"/>
<evidence type="ECO:0000256" key="6">
    <source>
        <dbReference type="ARBA" id="ARBA00048456"/>
    </source>
</evidence>
<evidence type="ECO:0000259" key="8">
    <source>
        <dbReference type="Pfam" id="PF18404"/>
    </source>
</evidence>
<evidence type="ECO:0000256" key="4">
    <source>
        <dbReference type="ARBA" id="ARBA00022679"/>
    </source>
</evidence>
<dbReference type="Gene3D" id="3.90.550.10">
    <property type="entry name" value="Spore Coat Polysaccharide Biosynthesis Protein SpsA, Chain A"/>
    <property type="match status" value="1"/>
</dbReference>
<keyword evidence="10" id="KW-1185">Reference proteome</keyword>
<evidence type="ECO:0000256" key="2">
    <source>
        <dbReference type="ARBA" id="ARBA00004922"/>
    </source>
</evidence>
<reference evidence="9" key="1">
    <citation type="submission" date="2007-07" db="EMBL/GenBank/DDBJ databases">
        <title>PCAP assembly of the Caenorhabditis remanei genome.</title>
        <authorList>
            <consortium name="The Caenorhabditis remanei Sequencing Consortium"/>
            <person name="Wilson R.K."/>
        </authorList>
    </citation>
    <scope>NUCLEOTIDE SEQUENCE [LARGE SCALE GENOMIC DNA]</scope>
    <source>
        <strain evidence="9">PB4641</strain>
    </source>
</reference>
<protein>
    <recommendedName>
        <fullName evidence="11">Glucosyltransferase 24 catalytic domain-containing protein</fullName>
    </recommendedName>
</protein>
<dbReference type="GO" id="GO:0003980">
    <property type="term" value="F:UDP-glucose:glycoprotein glucosyltransferase activity"/>
    <property type="evidence" value="ECO:0007669"/>
    <property type="project" value="InterPro"/>
</dbReference>
<dbReference type="InterPro" id="IPR009448">
    <property type="entry name" value="UDP-g_GGtrans"/>
</dbReference>
<name>E3MFI8_CAERE</name>
<dbReference type="GO" id="GO:0005783">
    <property type="term" value="C:endoplasmic reticulum"/>
    <property type="evidence" value="ECO:0007669"/>
    <property type="project" value="TreeGrafter"/>
</dbReference>
<gene>
    <name evidence="9" type="ORF">CRE_20712</name>
</gene>